<keyword evidence="3" id="KW-1133">Transmembrane helix</keyword>
<feature type="region of interest" description="Disordered" evidence="2">
    <location>
        <begin position="23"/>
        <end position="69"/>
    </location>
</feature>
<dbReference type="GO" id="GO:0031490">
    <property type="term" value="F:chromatin DNA binding"/>
    <property type="evidence" value="ECO:0007669"/>
    <property type="project" value="TreeGrafter"/>
</dbReference>
<dbReference type="InterPro" id="IPR026741">
    <property type="entry name" value="SNO"/>
</dbReference>
<feature type="transmembrane region" description="Helical" evidence="3">
    <location>
        <begin position="1357"/>
        <end position="1385"/>
    </location>
</feature>
<dbReference type="Gene3D" id="3.40.50.300">
    <property type="entry name" value="P-loop containing nucleotide triphosphate hydrolases"/>
    <property type="match status" value="2"/>
</dbReference>
<reference evidence="6" key="1">
    <citation type="journal article" date="2023" name="Commun. Biol.">
        <title>Genome analysis of Parmales, the sister group of diatoms, reveals the evolutionary specialization of diatoms from phago-mixotrophs to photoautotrophs.</title>
        <authorList>
            <person name="Ban H."/>
            <person name="Sato S."/>
            <person name="Yoshikawa S."/>
            <person name="Yamada K."/>
            <person name="Nakamura Y."/>
            <person name="Ichinomiya M."/>
            <person name="Sato N."/>
            <person name="Blanc-Mathieu R."/>
            <person name="Endo H."/>
            <person name="Kuwata A."/>
            <person name="Ogata H."/>
        </authorList>
    </citation>
    <scope>NUCLEOTIDE SEQUENCE [LARGE SCALE GENOMIC DNA]</scope>
</reference>
<gene>
    <name evidence="5" type="ORF">TL16_g12367</name>
</gene>
<feature type="compositionally biased region" description="Acidic residues" evidence="2">
    <location>
        <begin position="1004"/>
        <end position="1016"/>
    </location>
</feature>
<dbReference type="Pfam" id="PF13872">
    <property type="entry name" value="AAA_34"/>
    <property type="match status" value="1"/>
</dbReference>
<sequence length="1386" mass="152563">MDPNNNNNNPGIIDMNEAMAMYPNDFQPPPSMVDLTSFHPHLSASPVVPPQSDPSQPLPPTANPAAPPTALEDAVGEEVTTFNEYTPSSLPTELVEILCNDSAASKFSEDGVVDTHRNNWVEKDPAKPLPKSHAFPTVESSLMSSVTAPQVPPEIFASITPFSGLKYDSQIASLTPCQMEGAGLAINAFRKVYVTSKSTTRAGFFIGDGAGVGKGRQITSVVRHSTAAGNPRHLWLSVSRSLIDDARRDLEDVGLVGVPVHSGDMLNSQKGLGKTEDGVLFITYQMLISNKRMEQIISWLGPNGAENFGGCIVFDECHKAKNLGESKTSQAVIDLQKRLPMGRVLYCSATGVSDVKHMVYAERLNLWGPSTPYPSFDHFSKMLNDRGIGGLEMLSLEMKLQGRFIARSLSWDGALFQTCECKLSKEMEHAYDQACGWWLDLRKGLKFAQTKLSKIREGAVPKTMMRVFWSAMQRFFKEFAVCSKVNYIVENAKKDIESGHSVIIGLQATGEASTKEFMDLELEKMREEKGLKDTSSLSYEQLRFPALVSTVGGTARGFVEQHFPVKPDPPSVGPPPQLPPNPTQEQISWYGTCMRAREDAIRIVNMAPDEELLKMRDDLLAKLGGFDLPANPLDELVDKFGGEKAVAEMTGRTGRILRVDDEVFRYKKRAGVAASSVKGLMSRDSGEVEMDQLNIEERKRFQNGDKLVAIISDAASTGISLHANVTCKSANRRRVHYTIELPWAADKAIQQLGRSHRAGQMSAPIYRNCVTNLGGERRFAAAVSKRMESLGALTKGDRRAASGTDLSEFNIDSKHGGQALVRLYESLSKGSVVRPCVAADDVLDEFIGEYGAKLGLVETQEMGKGEVRDTTFETARRALVQVGFEEGSDVRQKADVKVFLNRIAGLPVSLQNLLFNLFSATLKEVIEDARKNGWYEGCVEDLFARKIERESSVQVAVDNSSGASTHFSIFVLDRGYDLGELIVEMKAKEAEEEGVGVGVGVGGGEEEEEEELEDDEMKGFIVDDSEEEDSGEDIEDEGEQQLKSPSKQMLSKSVKKLGPCVTGFYVSKRQITGRTMPIFAKRKFTRARGKSTLQIDPLGVMVIHRANTGKTGQELSSAELRHKYKLVQGLTECSGFEGLPSDFSDLWTEHYTSTNSLEKNSSLAPRLSKVGLVHGAVLHVFPALALAVKNSALKRDRTLKVYRVEHERKKILGVKFPVDKVDDLMRYLQLLTEARKGNVGVYKKLEVEGVDERKIKRMGKKENTMMTFFGAKGGGEGGEGKGGASVFGSTKRSSGVVGGKGGRGLRRSPRHLGLVSSLLDKRARGVYQYCCFYVKKDYFWNENGLSFDCCLFAKNCWFIFVLAPCSAFSLFACLCRTLFAFASFFS</sequence>
<dbReference type="GO" id="GO:0042393">
    <property type="term" value="F:histone binding"/>
    <property type="evidence" value="ECO:0007669"/>
    <property type="project" value="TreeGrafter"/>
</dbReference>
<dbReference type="SUPFAM" id="SSF52540">
    <property type="entry name" value="P-loop containing nucleoside triphosphate hydrolases"/>
    <property type="match status" value="1"/>
</dbReference>
<dbReference type="InterPro" id="IPR027417">
    <property type="entry name" value="P-loop_NTPase"/>
</dbReference>
<proteinExistence type="inferred from homology"/>
<dbReference type="InterPro" id="IPR039187">
    <property type="entry name" value="SNO_AAA"/>
</dbReference>
<feature type="compositionally biased region" description="Polar residues" evidence="2">
    <location>
        <begin position="1041"/>
        <end position="1050"/>
    </location>
</feature>
<feature type="compositionally biased region" description="Acidic residues" evidence="2">
    <location>
        <begin position="1023"/>
        <end position="1039"/>
    </location>
</feature>
<dbReference type="PROSITE" id="PS51192">
    <property type="entry name" value="HELICASE_ATP_BIND_1"/>
    <property type="match status" value="1"/>
</dbReference>
<evidence type="ECO:0000256" key="2">
    <source>
        <dbReference type="SAM" id="MobiDB-lite"/>
    </source>
</evidence>
<evidence type="ECO:0000259" key="4">
    <source>
        <dbReference type="PROSITE" id="PS51192"/>
    </source>
</evidence>
<comment type="similarity">
    <text evidence="1">Belongs to the SBNO family.</text>
</comment>
<dbReference type="GO" id="GO:0005634">
    <property type="term" value="C:nucleus"/>
    <property type="evidence" value="ECO:0007669"/>
    <property type="project" value="TreeGrafter"/>
</dbReference>
<feature type="region of interest" description="Disordered" evidence="2">
    <location>
        <begin position="994"/>
        <end position="1050"/>
    </location>
</feature>
<protein>
    <recommendedName>
        <fullName evidence="4">Helicase ATP-binding domain-containing protein</fullName>
    </recommendedName>
</protein>
<dbReference type="Pfam" id="PF13871">
    <property type="entry name" value="Helicase_C_4"/>
    <property type="match status" value="1"/>
</dbReference>
<feature type="compositionally biased region" description="Pro residues" evidence="2">
    <location>
        <begin position="47"/>
        <end position="67"/>
    </location>
</feature>
<dbReference type="PANTHER" id="PTHR12706">
    <property type="entry name" value="STRAWBERRY NOTCH-RELATED"/>
    <property type="match status" value="1"/>
</dbReference>
<dbReference type="Proteomes" id="UP001162640">
    <property type="component" value="Unassembled WGS sequence"/>
</dbReference>
<organism evidence="5 6">
    <name type="scientific">Triparma laevis f. inornata</name>
    <dbReference type="NCBI Taxonomy" id="1714386"/>
    <lineage>
        <taxon>Eukaryota</taxon>
        <taxon>Sar</taxon>
        <taxon>Stramenopiles</taxon>
        <taxon>Ochrophyta</taxon>
        <taxon>Bolidophyceae</taxon>
        <taxon>Parmales</taxon>
        <taxon>Triparmaceae</taxon>
        <taxon>Triparma</taxon>
    </lineage>
</organism>
<keyword evidence="3" id="KW-0472">Membrane</keyword>
<feature type="domain" description="Helicase ATP-binding" evidence="4">
    <location>
        <begin position="195"/>
        <end position="350"/>
    </location>
</feature>
<keyword evidence="3" id="KW-0812">Transmembrane</keyword>
<accession>A0A9W7EWK5</accession>
<evidence type="ECO:0000256" key="1">
    <source>
        <dbReference type="ARBA" id="ARBA00006992"/>
    </source>
</evidence>
<evidence type="ECO:0000313" key="5">
    <source>
        <dbReference type="EMBL" id="GMH92503.1"/>
    </source>
</evidence>
<evidence type="ECO:0000256" key="3">
    <source>
        <dbReference type="SAM" id="Phobius"/>
    </source>
</evidence>
<dbReference type="EMBL" id="BLQM01000497">
    <property type="protein sequence ID" value="GMH92503.1"/>
    <property type="molecule type" value="Genomic_DNA"/>
</dbReference>
<evidence type="ECO:0000313" key="6">
    <source>
        <dbReference type="Proteomes" id="UP001162640"/>
    </source>
</evidence>
<name>A0A9W7EWK5_9STRA</name>
<dbReference type="InterPro" id="IPR026937">
    <property type="entry name" value="SBNO_Helicase_C_dom"/>
</dbReference>
<comment type="caution">
    <text evidence="5">The sequence shown here is derived from an EMBL/GenBank/DDBJ whole genome shotgun (WGS) entry which is preliminary data.</text>
</comment>
<dbReference type="InterPro" id="IPR014001">
    <property type="entry name" value="Helicase_ATP-bd"/>
</dbReference>
<dbReference type="GO" id="GO:0006355">
    <property type="term" value="P:regulation of DNA-templated transcription"/>
    <property type="evidence" value="ECO:0007669"/>
    <property type="project" value="InterPro"/>
</dbReference>
<dbReference type="PANTHER" id="PTHR12706:SF30">
    <property type="entry name" value="PROTEIN STRAWBERRY NOTCH-RELATED"/>
    <property type="match status" value="1"/>
</dbReference>